<evidence type="ECO:0000313" key="3">
    <source>
        <dbReference type="Proteomes" id="UP001497444"/>
    </source>
</evidence>
<keyword evidence="1" id="KW-1133">Transmembrane helix</keyword>
<accession>A0ABP0WPA2</accession>
<evidence type="ECO:0008006" key="4">
    <source>
        <dbReference type="Google" id="ProtNLM"/>
    </source>
</evidence>
<dbReference type="Pfam" id="PF06979">
    <property type="entry name" value="TMEM70"/>
    <property type="match status" value="1"/>
</dbReference>
<protein>
    <recommendedName>
        <fullName evidence="4">Transmembrane protein</fullName>
    </recommendedName>
</protein>
<gene>
    <name evidence="2" type="ORF">CSSPJE1EN1_LOCUS14179</name>
</gene>
<organism evidence="2 3">
    <name type="scientific">Sphagnum jensenii</name>
    <dbReference type="NCBI Taxonomy" id="128206"/>
    <lineage>
        <taxon>Eukaryota</taxon>
        <taxon>Viridiplantae</taxon>
        <taxon>Streptophyta</taxon>
        <taxon>Embryophyta</taxon>
        <taxon>Bryophyta</taxon>
        <taxon>Sphagnophytina</taxon>
        <taxon>Sphagnopsida</taxon>
        <taxon>Sphagnales</taxon>
        <taxon>Sphagnaceae</taxon>
        <taxon>Sphagnum</taxon>
    </lineage>
</organism>
<reference evidence="2 3" key="1">
    <citation type="submission" date="2024-02" db="EMBL/GenBank/DDBJ databases">
        <authorList>
            <consortium name="ELIXIR-Norway"/>
            <consortium name="Elixir Norway"/>
        </authorList>
    </citation>
    <scope>NUCLEOTIDE SEQUENCE [LARGE SCALE GENOMIC DNA]</scope>
</reference>
<feature type="transmembrane region" description="Helical" evidence="1">
    <location>
        <begin position="133"/>
        <end position="156"/>
    </location>
</feature>
<sequence length="232" mass="25937">MRRFCTFRIITLMNKQSDDERFLKFIWGVCVSGCRQSYSRAVDRSSTIIGTALQQQRWASGGTGKEKGWKLKQRPFSSVEKAVKDKKPVDVVYEGAMADTLRRVKLLSLTTCCLSVAGGPIVTFFTAQDLSVIAKGAVASMMVMLSASTTAALHWFASPYVRKLTWTPGSNEMEVEVLSWIATPLRRTIKLSDVKTPMTQRPVVTFAANGDFYYIDKDTFPNAELLKKLAKK</sequence>
<feature type="transmembrane region" description="Helical" evidence="1">
    <location>
        <begin position="106"/>
        <end position="127"/>
    </location>
</feature>
<keyword evidence="3" id="KW-1185">Reference proteome</keyword>
<proteinExistence type="predicted"/>
<evidence type="ECO:0000313" key="2">
    <source>
        <dbReference type="EMBL" id="CAK9268701.1"/>
    </source>
</evidence>
<keyword evidence="1" id="KW-0812">Transmembrane</keyword>
<evidence type="ECO:0000256" key="1">
    <source>
        <dbReference type="SAM" id="Phobius"/>
    </source>
</evidence>
<name>A0ABP0WPA2_9BRYO</name>
<keyword evidence="1" id="KW-0472">Membrane</keyword>
<dbReference type="InterPro" id="IPR009724">
    <property type="entry name" value="TMEM70"/>
</dbReference>
<dbReference type="Proteomes" id="UP001497444">
    <property type="component" value="Chromosome 2"/>
</dbReference>
<dbReference type="EMBL" id="OZ020097">
    <property type="protein sequence ID" value="CAK9268701.1"/>
    <property type="molecule type" value="Genomic_DNA"/>
</dbReference>
<dbReference type="PANTHER" id="PTHR13281">
    <property type="entry name" value="TRANSMEMBRANE PROTEIN 70, MITOCHONDRIAL"/>
    <property type="match status" value="1"/>
</dbReference>
<dbReference type="PANTHER" id="PTHR13281:SF0">
    <property type="entry name" value="TRANSMEMBRANE PROTEIN 70, MITOCHONDRIAL"/>
    <property type="match status" value="1"/>
</dbReference>
<dbReference type="InterPro" id="IPR045325">
    <property type="entry name" value="TMEM70/TMEM186/TMEM223"/>
</dbReference>